<reference evidence="7 8" key="1">
    <citation type="journal article" date="2024" name="J. Plant Pathol.">
        <title>Sequence and assembly of the genome of Seiridium unicorne, isolate CBS 538.82, causal agent of cypress canker disease.</title>
        <authorList>
            <person name="Scali E."/>
            <person name="Rocca G.D."/>
            <person name="Danti R."/>
            <person name="Garbelotto M."/>
            <person name="Barberini S."/>
            <person name="Baroncelli R."/>
            <person name="Emiliani G."/>
        </authorList>
    </citation>
    <scope>NUCLEOTIDE SEQUENCE [LARGE SCALE GENOMIC DNA]</scope>
    <source>
        <strain evidence="7 8">BM-138-508</strain>
    </source>
</reference>
<dbReference type="EMBL" id="JARVKF010000168">
    <property type="protein sequence ID" value="KAK9421700.1"/>
    <property type="molecule type" value="Genomic_DNA"/>
</dbReference>
<evidence type="ECO:0000256" key="1">
    <source>
        <dbReference type="ARBA" id="ARBA00005854"/>
    </source>
</evidence>
<dbReference type="InterPro" id="IPR036291">
    <property type="entry name" value="NAD(P)-bd_dom_sf"/>
</dbReference>
<evidence type="ECO:0000256" key="3">
    <source>
        <dbReference type="ARBA" id="ARBA00023027"/>
    </source>
</evidence>
<keyword evidence="8" id="KW-1185">Reference proteome</keyword>
<evidence type="ECO:0000256" key="4">
    <source>
        <dbReference type="RuleBase" id="RU003719"/>
    </source>
</evidence>
<dbReference type="InterPro" id="IPR006140">
    <property type="entry name" value="D-isomer_DH_NAD-bd"/>
</dbReference>
<proteinExistence type="inferred from homology"/>
<evidence type="ECO:0000259" key="5">
    <source>
        <dbReference type="Pfam" id="PF00389"/>
    </source>
</evidence>
<dbReference type="PANTHER" id="PTHR43761:SF1">
    <property type="entry name" value="D-ISOMER SPECIFIC 2-HYDROXYACID DEHYDROGENASE CATALYTIC DOMAIN-CONTAINING PROTEIN-RELATED"/>
    <property type="match status" value="1"/>
</dbReference>
<evidence type="ECO:0000259" key="6">
    <source>
        <dbReference type="Pfam" id="PF02826"/>
    </source>
</evidence>
<comment type="similarity">
    <text evidence="1 4">Belongs to the D-isomer specific 2-hydroxyacid dehydrogenase family.</text>
</comment>
<protein>
    <submittedName>
        <fullName evidence="7">Glycerate dehydrogenase</fullName>
    </submittedName>
</protein>
<evidence type="ECO:0000313" key="7">
    <source>
        <dbReference type="EMBL" id="KAK9421700.1"/>
    </source>
</evidence>
<dbReference type="SUPFAM" id="SSF52283">
    <property type="entry name" value="Formate/glycerate dehydrogenase catalytic domain-like"/>
    <property type="match status" value="1"/>
</dbReference>
<gene>
    <name evidence="7" type="ORF">SUNI508_05630</name>
</gene>
<dbReference type="Gene3D" id="3.40.50.720">
    <property type="entry name" value="NAD(P)-binding Rossmann-like Domain"/>
    <property type="match status" value="2"/>
</dbReference>
<dbReference type="Pfam" id="PF00389">
    <property type="entry name" value="2-Hacid_dh"/>
    <property type="match status" value="1"/>
</dbReference>
<dbReference type="Pfam" id="PF02826">
    <property type="entry name" value="2-Hacid_dh_C"/>
    <property type="match status" value="1"/>
</dbReference>
<keyword evidence="2 4" id="KW-0560">Oxidoreductase</keyword>
<dbReference type="PANTHER" id="PTHR43761">
    <property type="entry name" value="D-ISOMER SPECIFIC 2-HYDROXYACID DEHYDROGENASE FAMILY PROTEIN (AFU_ORTHOLOGUE AFUA_1G13630)"/>
    <property type="match status" value="1"/>
</dbReference>
<evidence type="ECO:0000256" key="2">
    <source>
        <dbReference type="ARBA" id="ARBA00023002"/>
    </source>
</evidence>
<organism evidence="7 8">
    <name type="scientific">Seiridium unicorne</name>
    <dbReference type="NCBI Taxonomy" id="138068"/>
    <lineage>
        <taxon>Eukaryota</taxon>
        <taxon>Fungi</taxon>
        <taxon>Dikarya</taxon>
        <taxon>Ascomycota</taxon>
        <taxon>Pezizomycotina</taxon>
        <taxon>Sordariomycetes</taxon>
        <taxon>Xylariomycetidae</taxon>
        <taxon>Amphisphaeriales</taxon>
        <taxon>Sporocadaceae</taxon>
        <taxon>Seiridium</taxon>
    </lineage>
</organism>
<accession>A0ABR2V457</accession>
<dbReference type="Proteomes" id="UP001408356">
    <property type="component" value="Unassembled WGS sequence"/>
</dbReference>
<comment type="caution">
    <text evidence="7">The sequence shown here is derived from an EMBL/GenBank/DDBJ whole genome shotgun (WGS) entry which is preliminary data.</text>
</comment>
<dbReference type="InterPro" id="IPR006139">
    <property type="entry name" value="D-isomer_2_OHA_DH_cat_dom"/>
</dbReference>
<sequence length="330" mass="35542">MGTHHKIVALETLFVPLPRKFSVPEGHTYEVVEYSRTKPSEVPERIHDADIVVMTIVPLSAEHLSEAVAPKLKMISVVASGTDSVDLATCKERGIHVANSPHCNGTAVSEHVIALYFATRRSVPLVHSLTRAGEWPKRGTLMKTLDGPHGKPPMTCNSEVMGIIGYGSVGQKIEGIARALGMEILISGRKGQKPAEGRVDFDTVIKGSSVLVLCLPRSPETLNTISEAELDAMPRYSILINVSRGGIVDEDALVAALKARKIAGVATDVFASEPATPDSSPLLAPGTEDLNLITTPHVAWCAEDTNYNYNETLKKNILTWIEGRPTNTVA</sequence>
<evidence type="ECO:0000313" key="8">
    <source>
        <dbReference type="Proteomes" id="UP001408356"/>
    </source>
</evidence>
<name>A0ABR2V457_9PEZI</name>
<dbReference type="SUPFAM" id="SSF51735">
    <property type="entry name" value="NAD(P)-binding Rossmann-fold domains"/>
    <property type="match status" value="1"/>
</dbReference>
<feature type="domain" description="D-isomer specific 2-hydroxyacid dehydrogenase catalytic" evidence="5">
    <location>
        <begin position="29"/>
        <end position="328"/>
    </location>
</feature>
<feature type="domain" description="D-isomer specific 2-hydroxyacid dehydrogenase NAD-binding" evidence="6">
    <location>
        <begin position="114"/>
        <end position="299"/>
    </location>
</feature>
<dbReference type="InterPro" id="IPR050418">
    <property type="entry name" value="D-iso_2-hydroxyacid_DH_PdxB"/>
</dbReference>
<keyword evidence="3" id="KW-0520">NAD</keyword>
<dbReference type="CDD" id="cd05198">
    <property type="entry name" value="formate_dh_like"/>
    <property type="match status" value="1"/>
</dbReference>